<keyword evidence="8" id="KW-0812">Transmembrane</keyword>
<dbReference type="InterPro" id="IPR021133">
    <property type="entry name" value="HEAT_type_2"/>
</dbReference>
<dbReference type="PROSITE" id="PS50077">
    <property type="entry name" value="HEAT_REPEAT"/>
    <property type="match status" value="1"/>
</dbReference>
<keyword evidence="5" id="KW-0653">Protein transport</keyword>
<evidence type="ECO:0000313" key="10">
    <source>
        <dbReference type="EMBL" id="KAF7333292.1"/>
    </source>
</evidence>
<evidence type="ECO:0000259" key="9">
    <source>
        <dbReference type="SMART" id="SM01349"/>
    </source>
</evidence>
<dbReference type="SMART" id="SM01349">
    <property type="entry name" value="TOG"/>
    <property type="match status" value="3"/>
</dbReference>
<comment type="subcellular location">
    <subcellularLocation>
        <location evidence="1">Cytoplasm</location>
    </subcellularLocation>
</comment>
<dbReference type="PANTHER" id="PTHR10527">
    <property type="entry name" value="IMPORTIN BETA"/>
    <property type="match status" value="1"/>
</dbReference>
<dbReference type="InterPro" id="IPR011989">
    <property type="entry name" value="ARM-like"/>
</dbReference>
<protein>
    <recommendedName>
        <fullName evidence="9">TOG domain-containing protein</fullName>
    </recommendedName>
</protein>
<keyword evidence="2" id="KW-0813">Transport</keyword>
<evidence type="ECO:0000256" key="4">
    <source>
        <dbReference type="ARBA" id="ARBA00022737"/>
    </source>
</evidence>
<feature type="domain" description="TOG" evidence="9">
    <location>
        <begin position="610"/>
        <end position="828"/>
    </location>
</feature>
<dbReference type="InterPro" id="IPR045338">
    <property type="entry name" value="DUF6535"/>
</dbReference>
<dbReference type="GO" id="GO:0005737">
    <property type="term" value="C:cytoplasm"/>
    <property type="evidence" value="ECO:0007669"/>
    <property type="project" value="UniProtKB-SubCell"/>
</dbReference>
<feature type="transmembrane region" description="Helical" evidence="8">
    <location>
        <begin position="157"/>
        <end position="178"/>
    </location>
</feature>
<feature type="domain" description="TOG" evidence="9">
    <location>
        <begin position="1406"/>
        <end position="1642"/>
    </location>
</feature>
<feature type="region of interest" description="Disordered" evidence="7">
    <location>
        <begin position="1"/>
        <end position="20"/>
    </location>
</feature>
<dbReference type="OrthoDB" id="3219854at2759"/>
<dbReference type="Gene3D" id="1.25.10.10">
    <property type="entry name" value="Leucine-rich Repeat Variant"/>
    <property type="match status" value="7"/>
</dbReference>
<keyword evidence="11" id="KW-1185">Reference proteome</keyword>
<accession>A0A8H6X327</accession>
<dbReference type="EMBL" id="JACAZH010000056">
    <property type="protein sequence ID" value="KAF7333292.1"/>
    <property type="molecule type" value="Genomic_DNA"/>
</dbReference>
<sequence length="2152" mass="237656">MASNVYDDNTKPAKDPVVRSQATEKVQSSTDLWSLYLEEANERAKAKVDLWNGSLGAFLLFAGLFAGVVSSFVIDSRARLQPSSSANSSASKVSISTLAINFLWFTSLTFTLISALAAVLAQTWIVKFSLVPTQGFKGAKERWIRDDKAEHWHLHTAIAWITVLIQLSLFLFLAGFAVQAVSDHKSLGWTILSFVGATFVLYIGITVLPWFYPTTPFRTPFSELSRRNQNMFILEAPSLDPATTSRHRIRDVRKFIQSFRRNVGKTPDDAEARLGICWSILKNSSNNASIYAAVRELIKNRIMSEQSLKLIDLGLPEELSTRLAHLPAGQENVERMKDYLHVIMWMVDDCKSDVAQRFSLLVKSDGALLLTLDALPLACRALAFAIRVNLLVNTTEHGKIHGTDWAAMIEGLEPDLVSDVFRTAIRGLGIARDGVKADSSHIRQDCARLLAAYIGSARFPNEKLAKSRIPGDPLRIPRTQQESIGHIKTFFSQLEEAWKRSMCARAIRLMGDIRLDRQVMGFKVLSSVAENETFQDAVTNVLPDLANTLETVDWKTSVDCLGKLSEILKHDSGGKFRGAIQGIFPQIVGLLSDSGEEVRNAVLGLGDQMGMKDWVIGEIKRILADLLTDLSSSHRFIRLERLDSLAELIKTDEVRTAIIGQEQSITGCISFRDAAVRLAAIRTLQELAKDVRFRDGINNKMPDILGLVSDADSDVRAAAIDFVSEISKQGSFHPAINRNILEFMTDSSESERWFARRDRLEALGKIIDSEHSYAGGIESVLSEMHKWLSDPDEAVRQAALEVVSIAADKARKACILKTSSNVENAPQGSLEKTMSEIIPIVSRALDSSSRTQIAALSTLSALAHTGNITAAIPKIVELFKAEGDVMVSALKTCAAIAKIQPASLHPAVHSITAEILPVLNSSSGWETQVAALDTLSTLAETNDLCEAMNDNALDMIFACLTDDDSDVRAQVLKTLAVLATKMRFHNKIKTAIGDMLPLLEDWSPTFAGWDFPVRRQALDTFTVFANHGIFVSSNHEVISHLISMLSEGNTETTTRLLVILSTAAEADAGSLQPGQVQRSLSTRTTATTRELSAVTDSLRHQDWRVRVAGLKVLESLANDAKYNKVSFLAQETIAQCLSDAVEEVKVAGLRTLFKFVDKEIFEDRRNVPDTVPEIISSFLRSESEDVRISAIQIITTYATNDVFYPVINGVIPTIVQLLDRPDEDSHVAMLETICDLADTGKFTTDVPFVKAIRRIFPSLLSNQPTAVRMAALQILPIISGHDVFDEVVADTLEPLLKVVLRKEDVAGNVEEADDAFRIDVLKTLSDLAQNETLGGKIHTRLSKSYALAAKGSWPVRVAFLKLMSVLGTSAKDPLKRMVKQMIPDLSDALHDNENDEVRMAGVQLLSISVVEDISSKDFNSLLTTLVTLLFDREEDVRTTALQTLSDLAKQDAFREAINGVLPAILEALDQIETNTRVAALETCAALAQDIAFREIINRAAPQIIACVKDADDEVRVAAMVSLSQLSREEAFWIIVHEAAPHVMSQLESARWNIRLQALQTLSIFAENDAFGDTMNSFLPRILECMEDEDDDVRVEVLKMLLNLVQQNFYQASILGSFQASGLTPLIHMTSDGFRRARMAALPLIPKVIELGGDAFHDTAGIIMAAVIKVLSNDDEECLVALETLRTLVEEDVAYATALSPEILKLLAILKPDDLKSRIPTAVLLTLTALVTQDKESVNQVVAAVSTLFTVIKDTEEPQFWDATAKVFVALASLGSDPNDNVHKFVSSCVTSALDDSNRHSQHVSLTVDVGITAFEVDDCRQITLEWVDLPDLDVRLSAIRVAASLNALETRDRDKLHVATQKTWRELTDITNSSEVGLEKLNKIADHVDVFIKVQFTDVIPPITAALKDQSDEIALSCLRAISRMASEYKFRATLVQVVPKITALLSNRKSDPSTRVGVLQYLLELANYPQFRVKIQEQVSEIIPVLKDRDSNVRAAGLQVLSKLVEEVPPENLSDRIKSTIPTLLTLIQNSTTRENSVALITCLAADKTLRSELLTKLLPITLTSSSSRSPISWGQLLLIARLLEHKRLKLEESDLRFISSLITSRNTEVQDFVLKFMTNTLQQYLETWIKAEKFPPSLLSAFSSVALLKR</sequence>
<feature type="transmembrane region" description="Helical" evidence="8">
    <location>
        <begin position="95"/>
        <end position="121"/>
    </location>
</feature>
<comment type="caution">
    <text evidence="10">The sequence shown here is derived from an EMBL/GenBank/DDBJ whole genome shotgun (WGS) entry which is preliminary data.</text>
</comment>
<feature type="domain" description="TOG" evidence="9">
    <location>
        <begin position="1847"/>
        <end position="2072"/>
    </location>
</feature>
<gene>
    <name evidence="10" type="ORF">MSAN_02424100</name>
</gene>
<evidence type="ECO:0000256" key="2">
    <source>
        <dbReference type="ARBA" id="ARBA00022448"/>
    </source>
</evidence>
<dbReference type="InterPro" id="IPR016024">
    <property type="entry name" value="ARM-type_fold"/>
</dbReference>
<keyword evidence="8" id="KW-0472">Membrane</keyword>
<feature type="transmembrane region" description="Helical" evidence="8">
    <location>
        <begin position="190"/>
        <end position="212"/>
    </location>
</feature>
<feature type="transmembrane region" description="Helical" evidence="8">
    <location>
        <begin position="55"/>
        <end position="74"/>
    </location>
</feature>
<organism evidence="10 11">
    <name type="scientific">Mycena sanguinolenta</name>
    <dbReference type="NCBI Taxonomy" id="230812"/>
    <lineage>
        <taxon>Eukaryota</taxon>
        <taxon>Fungi</taxon>
        <taxon>Dikarya</taxon>
        <taxon>Basidiomycota</taxon>
        <taxon>Agaricomycotina</taxon>
        <taxon>Agaricomycetes</taxon>
        <taxon>Agaricomycetidae</taxon>
        <taxon>Agaricales</taxon>
        <taxon>Marasmiineae</taxon>
        <taxon>Mycenaceae</taxon>
        <taxon>Mycena</taxon>
    </lineage>
</organism>
<dbReference type="Proteomes" id="UP000623467">
    <property type="component" value="Unassembled WGS sequence"/>
</dbReference>
<reference evidence="10" key="1">
    <citation type="submission" date="2020-05" db="EMBL/GenBank/DDBJ databases">
        <title>Mycena genomes resolve the evolution of fungal bioluminescence.</title>
        <authorList>
            <person name="Tsai I.J."/>
        </authorList>
    </citation>
    <scope>NUCLEOTIDE SEQUENCE</scope>
    <source>
        <strain evidence="10">160909Yilan</strain>
    </source>
</reference>
<keyword evidence="8" id="KW-1133">Transmembrane helix</keyword>
<evidence type="ECO:0000256" key="5">
    <source>
        <dbReference type="ARBA" id="ARBA00022927"/>
    </source>
</evidence>
<dbReference type="InterPro" id="IPR040122">
    <property type="entry name" value="Importin_beta"/>
</dbReference>
<evidence type="ECO:0000256" key="7">
    <source>
        <dbReference type="SAM" id="MobiDB-lite"/>
    </source>
</evidence>
<dbReference type="Pfam" id="PF20153">
    <property type="entry name" value="DUF6535"/>
    <property type="match status" value="1"/>
</dbReference>
<dbReference type="SUPFAM" id="SSF48371">
    <property type="entry name" value="ARM repeat"/>
    <property type="match status" value="4"/>
</dbReference>
<keyword evidence="4" id="KW-0677">Repeat</keyword>
<dbReference type="InterPro" id="IPR034085">
    <property type="entry name" value="TOG"/>
</dbReference>
<evidence type="ECO:0000313" key="11">
    <source>
        <dbReference type="Proteomes" id="UP000623467"/>
    </source>
</evidence>
<dbReference type="GO" id="GO:0006606">
    <property type="term" value="P:protein import into nucleus"/>
    <property type="evidence" value="ECO:0007669"/>
    <property type="project" value="InterPro"/>
</dbReference>
<feature type="repeat" description="HEAT" evidence="6">
    <location>
        <begin position="1979"/>
        <end position="2017"/>
    </location>
</feature>
<evidence type="ECO:0000256" key="1">
    <source>
        <dbReference type="ARBA" id="ARBA00004496"/>
    </source>
</evidence>
<feature type="compositionally biased region" description="Basic and acidic residues" evidence="7">
    <location>
        <begin position="8"/>
        <end position="17"/>
    </location>
</feature>
<proteinExistence type="predicted"/>
<keyword evidence="3" id="KW-0963">Cytoplasm</keyword>
<evidence type="ECO:0000256" key="3">
    <source>
        <dbReference type="ARBA" id="ARBA00022490"/>
    </source>
</evidence>
<evidence type="ECO:0000256" key="6">
    <source>
        <dbReference type="PROSITE-ProRule" id="PRU00103"/>
    </source>
</evidence>
<evidence type="ECO:0000256" key="8">
    <source>
        <dbReference type="SAM" id="Phobius"/>
    </source>
</evidence>
<name>A0A8H6X327_9AGAR</name>